<comment type="caution">
    <text evidence="4">The sequence shown here is derived from an EMBL/GenBank/DDBJ whole genome shotgun (WGS) entry which is preliminary data.</text>
</comment>
<evidence type="ECO:0000313" key="4">
    <source>
        <dbReference type="EMBL" id="MBF0934413.1"/>
    </source>
</evidence>
<dbReference type="PRINTS" id="PR00598">
    <property type="entry name" value="HTHMARR"/>
</dbReference>
<dbReference type="Proteomes" id="UP000757900">
    <property type="component" value="Unassembled WGS sequence"/>
</dbReference>
<dbReference type="InterPro" id="IPR039422">
    <property type="entry name" value="MarR/SlyA-like"/>
</dbReference>
<dbReference type="RefSeq" id="WP_023391295.1">
    <property type="nucleotide sequence ID" value="NZ_CAJPUI010000002.1"/>
</dbReference>
<dbReference type="InterPro" id="IPR000835">
    <property type="entry name" value="HTH_MarR-typ"/>
</dbReference>
<dbReference type="InterPro" id="IPR036388">
    <property type="entry name" value="WH-like_DNA-bd_sf"/>
</dbReference>
<dbReference type="PANTHER" id="PTHR33164:SF56">
    <property type="entry name" value="HTH-TYPE TRANSCRIPTIONAL REGULATOR MHQR"/>
    <property type="match status" value="1"/>
</dbReference>
<dbReference type="PROSITE" id="PS50995">
    <property type="entry name" value="HTH_MARR_2"/>
    <property type="match status" value="1"/>
</dbReference>
<dbReference type="Pfam" id="PF01047">
    <property type="entry name" value="MarR"/>
    <property type="match status" value="1"/>
</dbReference>
<evidence type="ECO:0000256" key="2">
    <source>
        <dbReference type="ARBA" id="ARBA00023163"/>
    </source>
</evidence>
<dbReference type="InterPro" id="IPR036390">
    <property type="entry name" value="WH_DNA-bd_sf"/>
</dbReference>
<evidence type="ECO:0000313" key="5">
    <source>
        <dbReference type="Proteomes" id="UP000757900"/>
    </source>
</evidence>
<proteinExistence type="predicted"/>
<feature type="domain" description="HTH marR-type" evidence="3">
    <location>
        <begin position="6"/>
        <end position="138"/>
    </location>
</feature>
<dbReference type="Gene3D" id="1.10.10.10">
    <property type="entry name" value="Winged helix-like DNA-binding domain superfamily/Winged helix DNA-binding domain"/>
    <property type="match status" value="1"/>
</dbReference>
<dbReference type="SUPFAM" id="SSF46785">
    <property type="entry name" value="Winged helix' DNA-binding domain"/>
    <property type="match status" value="1"/>
</dbReference>
<keyword evidence="1" id="KW-0805">Transcription regulation</keyword>
<protein>
    <submittedName>
        <fullName evidence="4">MarR family transcriptional regulator</fullName>
    </submittedName>
</protein>
<evidence type="ECO:0000256" key="1">
    <source>
        <dbReference type="ARBA" id="ARBA00023015"/>
    </source>
</evidence>
<dbReference type="GeneID" id="84816736"/>
<keyword evidence="2" id="KW-0804">Transcription</keyword>
<dbReference type="GO" id="GO:0003700">
    <property type="term" value="F:DNA-binding transcription factor activity"/>
    <property type="evidence" value="ECO:0007669"/>
    <property type="project" value="InterPro"/>
</dbReference>
<accession>A0A929QS69</accession>
<dbReference type="PANTHER" id="PTHR33164">
    <property type="entry name" value="TRANSCRIPTIONAL REGULATOR, MARR FAMILY"/>
    <property type="match status" value="1"/>
</dbReference>
<dbReference type="GO" id="GO:0006950">
    <property type="term" value="P:response to stress"/>
    <property type="evidence" value="ECO:0007669"/>
    <property type="project" value="TreeGrafter"/>
</dbReference>
<reference evidence="4" key="1">
    <citation type="submission" date="2020-04" db="EMBL/GenBank/DDBJ databases">
        <title>Deep metagenomics examines the oral microbiome during advanced dental caries in children, revealing novel taxa and co-occurrences with host molecules.</title>
        <authorList>
            <person name="Baker J.L."/>
            <person name="Morton J.T."/>
            <person name="Dinis M."/>
            <person name="Alvarez R."/>
            <person name="Tran N.C."/>
            <person name="Knight R."/>
            <person name="Edlund A."/>
        </authorList>
    </citation>
    <scope>NUCLEOTIDE SEQUENCE</scope>
    <source>
        <strain evidence="4">JCVI_23_bin.16</strain>
    </source>
</reference>
<sequence length="142" mass="16106">MHQELALKVVVGLVRTSGKLLQFLKSDITHYGLNTTEFGVLELLYSKGEFPVQQIAKKILISSSSTTYTINQLESKGFVVRRVDPKDRRVAYISLSPSGYDLMKDIFPEHAARLDQIFGKLSETELKRLSTLLKKIKFDSIE</sequence>
<dbReference type="EMBL" id="JABZFV010000021">
    <property type="protein sequence ID" value="MBF0934413.1"/>
    <property type="molecule type" value="Genomic_DNA"/>
</dbReference>
<dbReference type="SMART" id="SM00347">
    <property type="entry name" value="HTH_MARR"/>
    <property type="match status" value="1"/>
</dbReference>
<name>A0A929QS69_ABIDE</name>
<gene>
    <name evidence="4" type="ORF">HXK00_02060</name>
</gene>
<organism evidence="4 5">
    <name type="scientific">Abiotrophia defectiva</name>
    <name type="common">Streptococcus defectivus</name>
    <dbReference type="NCBI Taxonomy" id="46125"/>
    <lineage>
        <taxon>Bacteria</taxon>
        <taxon>Bacillati</taxon>
        <taxon>Bacillota</taxon>
        <taxon>Bacilli</taxon>
        <taxon>Lactobacillales</taxon>
        <taxon>Aerococcaceae</taxon>
        <taxon>Abiotrophia</taxon>
    </lineage>
</organism>
<evidence type="ECO:0000259" key="3">
    <source>
        <dbReference type="PROSITE" id="PS50995"/>
    </source>
</evidence>
<dbReference type="AlphaFoldDB" id="A0A929QS69"/>